<feature type="region of interest" description="Disordered" evidence="7">
    <location>
        <begin position="254"/>
        <end position="278"/>
    </location>
</feature>
<protein>
    <submittedName>
        <fullName evidence="9">Transporter substrate-binding domain-containing protein</fullName>
    </submittedName>
</protein>
<evidence type="ECO:0000256" key="2">
    <source>
        <dbReference type="ARBA" id="ARBA00010333"/>
    </source>
</evidence>
<dbReference type="PROSITE" id="PS51257">
    <property type="entry name" value="PROKAR_LIPOPROTEIN"/>
    <property type="match status" value="1"/>
</dbReference>
<dbReference type="SMART" id="SM00062">
    <property type="entry name" value="PBPb"/>
    <property type="match status" value="1"/>
</dbReference>
<evidence type="ECO:0000313" key="9">
    <source>
        <dbReference type="EMBL" id="MFC7061896.1"/>
    </source>
</evidence>
<dbReference type="InterPro" id="IPR018313">
    <property type="entry name" value="SBP_3_CS"/>
</dbReference>
<proteinExistence type="inferred from homology"/>
<organism evidence="9 10">
    <name type="scientific">Halobacillus seohaensis</name>
    <dbReference type="NCBI Taxonomy" id="447421"/>
    <lineage>
        <taxon>Bacteria</taxon>
        <taxon>Bacillati</taxon>
        <taxon>Bacillota</taxon>
        <taxon>Bacilli</taxon>
        <taxon>Bacillales</taxon>
        <taxon>Bacillaceae</taxon>
        <taxon>Halobacillus</taxon>
    </lineage>
</organism>
<evidence type="ECO:0000313" key="10">
    <source>
        <dbReference type="Proteomes" id="UP001596410"/>
    </source>
</evidence>
<keyword evidence="3" id="KW-0732">Signal</keyword>
<feature type="compositionally biased region" description="Acidic residues" evidence="7">
    <location>
        <begin position="268"/>
        <end position="278"/>
    </location>
</feature>
<dbReference type="PANTHER" id="PTHR35936:SF34">
    <property type="entry name" value="ABC TRANSPORTER EXTRACELLULAR-BINDING PROTEIN YCKB-RELATED"/>
    <property type="match status" value="1"/>
</dbReference>
<accession>A0ABW2EK71</accession>
<dbReference type="Gene3D" id="3.40.190.10">
    <property type="entry name" value="Periplasmic binding protein-like II"/>
    <property type="match status" value="2"/>
</dbReference>
<evidence type="ECO:0000256" key="3">
    <source>
        <dbReference type="ARBA" id="ARBA00022729"/>
    </source>
</evidence>
<dbReference type="Proteomes" id="UP001596410">
    <property type="component" value="Unassembled WGS sequence"/>
</dbReference>
<comment type="subcellular location">
    <subcellularLocation>
        <location evidence="1">Cell envelope</location>
    </subcellularLocation>
</comment>
<dbReference type="PANTHER" id="PTHR35936">
    <property type="entry name" value="MEMBRANE-BOUND LYTIC MUREIN TRANSGLYCOSYLASE F"/>
    <property type="match status" value="1"/>
</dbReference>
<dbReference type="RefSeq" id="WP_204709910.1">
    <property type="nucleotide sequence ID" value="NZ_JBHSZV010000020.1"/>
</dbReference>
<dbReference type="InterPro" id="IPR001638">
    <property type="entry name" value="Solute-binding_3/MltF_N"/>
</dbReference>
<keyword evidence="4" id="KW-0564">Palmitate</keyword>
<dbReference type="SUPFAM" id="SSF53850">
    <property type="entry name" value="Periplasmic binding protein-like II"/>
    <property type="match status" value="1"/>
</dbReference>
<comment type="similarity">
    <text evidence="2 6">Belongs to the bacterial solute-binding protein 3 family.</text>
</comment>
<evidence type="ECO:0000256" key="7">
    <source>
        <dbReference type="SAM" id="MobiDB-lite"/>
    </source>
</evidence>
<name>A0ABW2EK71_9BACI</name>
<dbReference type="PROSITE" id="PS01039">
    <property type="entry name" value="SBP_BACTERIAL_3"/>
    <property type="match status" value="1"/>
</dbReference>
<reference evidence="10" key="1">
    <citation type="journal article" date="2019" name="Int. J. Syst. Evol. Microbiol.">
        <title>The Global Catalogue of Microorganisms (GCM) 10K type strain sequencing project: providing services to taxonomists for standard genome sequencing and annotation.</title>
        <authorList>
            <consortium name="The Broad Institute Genomics Platform"/>
            <consortium name="The Broad Institute Genome Sequencing Center for Infectious Disease"/>
            <person name="Wu L."/>
            <person name="Ma J."/>
        </authorList>
    </citation>
    <scope>NUCLEOTIDE SEQUENCE [LARGE SCALE GENOMIC DNA]</scope>
    <source>
        <strain evidence="10">CGMCC 4.1621</strain>
    </source>
</reference>
<evidence type="ECO:0000256" key="6">
    <source>
        <dbReference type="RuleBase" id="RU003744"/>
    </source>
</evidence>
<gene>
    <name evidence="9" type="ORF">ACFQIC_08500</name>
</gene>
<keyword evidence="10" id="KW-1185">Reference proteome</keyword>
<sequence length="278" mass="30953">MRKGLLTILILFLSVVLIACGSEGDSKWGELQEEGELVVGTSGTLFPTSYYPEGSDELTGYDVEIMREVAKRLDLELSFEEYGVDGLFSSIESGRVDMVINDMEITNSRQENYTFSEPYKYSYSTMIVREDDLSGIESLEDIEGKKHGGGATTVFAQIAEHFGAEIKSYGNVANDIYLRDVANGRTDLVINDYYLQSLALKALPEIEVQLHPDLQFHPTNSGIVMPGDADELKEKVDEVLNEMREDGTLTELSKEFFGGQDASKEPEKEVEEIEGLDL</sequence>
<feature type="domain" description="Solute-binding protein family 3/N-terminal" evidence="8">
    <location>
        <begin position="36"/>
        <end position="260"/>
    </location>
</feature>
<evidence type="ECO:0000256" key="4">
    <source>
        <dbReference type="ARBA" id="ARBA00023139"/>
    </source>
</evidence>
<evidence type="ECO:0000256" key="5">
    <source>
        <dbReference type="ARBA" id="ARBA00023288"/>
    </source>
</evidence>
<comment type="caution">
    <text evidence="9">The sequence shown here is derived from an EMBL/GenBank/DDBJ whole genome shotgun (WGS) entry which is preliminary data.</text>
</comment>
<dbReference type="Pfam" id="PF00497">
    <property type="entry name" value="SBP_bac_3"/>
    <property type="match status" value="1"/>
</dbReference>
<evidence type="ECO:0000259" key="8">
    <source>
        <dbReference type="SMART" id="SM00062"/>
    </source>
</evidence>
<keyword evidence="5" id="KW-0449">Lipoprotein</keyword>
<dbReference type="EMBL" id="JBHSZV010000020">
    <property type="protein sequence ID" value="MFC7061896.1"/>
    <property type="molecule type" value="Genomic_DNA"/>
</dbReference>
<evidence type="ECO:0000256" key="1">
    <source>
        <dbReference type="ARBA" id="ARBA00004196"/>
    </source>
</evidence>